<comment type="catalytic activity">
    <reaction evidence="11 12">
        <text>uridine(1498) in 16S rRNA + S-adenosyl-L-methionine = N(3)-methyluridine(1498) in 16S rRNA + S-adenosyl-L-homocysteine + H(+)</text>
        <dbReference type="Rhea" id="RHEA:42920"/>
        <dbReference type="Rhea" id="RHEA-COMP:10283"/>
        <dbReference type="Rhea" id="RHEA-COMP:10284"/>
        <dbReference type="ChEBI" id="CHEBI:15378"/>
        <dbReference type="ChEBI" id="CHEBI:57856"/>
        <dbReference type="ChEBI" id="CHEBI:59789"/>
        <dbReference type="ChEBI" id="CHEBI:65315"/>
        <dbReference type="ChEBI" id="CHEBI:74502"/>
        <dbReference type="EC" id="2.1.1.193"/>
    </reaction>
</comment>
<dbReference type="eggNOG" id="COG1385">
    <property type="taxonomic scope" value="Bacteria"/>
</dbReference>
<organism evidence="15 16">
    <name type="scientific">Hahella chejuensis (strain KCTC 2396)</name>
    <dbReference type="NCBI Taxonomy" id="349521"/>
    <lineage>
        <taxon>Bacteria</taxon>
        <taxon>Pseudomonadati</taxon>
        <taxon>Pseudomonadota</taxon>
        <taxon>Gammaproteobacteria</taxon>
        <taxon>Oceanospirillales</taxon>
        <taxon>Hahellaceae</taxon>
        <taxon>Hahella</taxon>
    </lineage>
</organism>
<gene>
    <name evidence="15" type="ordered locus">HCH_01528</name>
</gene>
<dbReference type="EMBL" id="CP000155">
    <property type="protein sequence ID" value="ABC28386.1"/>
    <property type="molecule type" value="Genomic_DNA"/>
</dbReference>
<dbReference type="EC" id="2.1.1.193" evidence="3 12"/>
<evidence type="ECO:0000256" key="10">
    <source>
        <dbReference type="ARBA" id="ARBA00025699"/>
    </source>
</evidence>
<evidence type="ECO:0000256" key="8">
    <source>
        <dbReference type="ARBA" id="ARBA00022679"/>
    </source>
</evidence>
<evidence type="ECO:0000256" key="6">
    <source>
        <dbReference type="ARBA" id="ARBA00022552"/>
    </source>
</evidence>
<dbReference type="AlphaFoldDB" id="Q2SLT8"/>
<comment type="similarity">
    <text evidence="2 12">Belongs to the RNA methyltransferase RsmE family.</text>
</comment>
<evidence type="ECO:0000259" key="14">
    <source>
        <dbReference type="Pfam" id="PF20260"/>
    </source>
</evidence>
<dbReference type="GO" id="GO:0070042">
    <property type="term" value="F:rRNA (uridine-N3-)-methyltransferase activity"/>
    <property type="evidence" value="ECO:0007669"/>
    <property type="project" value="TreeGrafter"/>
</dbReference>
<dbReference type="PANTHER" id="PTHR30027">
    <property type="entry name" value="RIBOSOMAL RNA SMALL SUBUNIT METHYLTRANSFERASE E"/>
    <property type="match status" value="1"/>
</dbReference>
<dbReference type="GO" id="GO:0005737">
    <property type="term" value="C:cytoplasm"/>
    <property type="evidence" value="ECO:0007669"/>
    <property type="project" value="UniProtKB-SubCell"/>
</dbReference>
<evidence type="ECO:0000256" key="2">
    <source>
        <dbReference type="ARBA" id="ARBA00005528"/>
    </source>
</evidence>
<dbReference type="STRING" id="349521.HCH_01528"/>
<dbReference type="InterPro" id="IPR046886">
    <property type="entry name" value="RsmE_MTase_dom"/>
</dbReference>
<accession>Q2SLT8</accession>
<evidence type="ECO:0000259" key="13">
    <source>
        <dbReference type="Pfam" id="PF04452"/>
    </source>
</evidence>
<dbReference type="InterPro" id="IPR015947">
    <property type="entry name" value="PUA-like_sf"/>
</dbReference>
<keyword evidence="7 12" id="KW-0489">Methyltransferase</keyword>
<keyword evidence="5 12" id="KW-0963">Cytoplasm</keyword>
<comment type="function">
    <text evidence="10 12">Specifically methylates the N3 position of the uracil ring of uridine 1498 (m3U1498) in 16S rRNA. Acts on the fully assembled 30S ribosomal subunit.</text>
</comment>
<keyword evidence="8 12" id="KW-0808">Transferase</keyword>
<protein>
    <recommendedName>
        <fullName evidence="4 12">Ribosomal RNA small subunit methyltransferase E</fullName>
        <ecNumber evidence="3 12">2.1.1.193</ecNumber>
    </recommendedName>
</protein>
<comment type="subcellular location">
    <subcellularLocation>
        <location evidence="1 12">Cytoplasm</location>
    </subcellularLocation>
</comment>
<evidence type="ECO:0000256" key="11">
    <source>
        <dbReference type="ARBA" id="ARBA00047944"/>
    </source>
</evidence>
<dbReference type="GO" id="GO:0070475">
    <property type="term" value="P:rRNA base methylation"/>
    <property type="evidence" value="ECO:0007669"/>
    <property type="project" value="TreeGrafter"/>
</dbReference>
<dbReference type="RefSeq" id="WP_011395459.1">
    <property type="nucleotide sequence ID" value="NC_007645.1"/>
</dbReference>
<evidence type="ECO:0000256" key="4">
    <source>
        <dbReference type="ARBA" id="ARBA00013673"/>
    </source>
</evidence>
<dbReference type="InterPro" id="IPR029026">
    <property type="entry name" value="tRNA_m1G_MTases_N"/>
</dbReference>
<dbReference type="CDD" id="cd18084">
    <property type="entry name" value="RsmE-like"/>
    <property type="match status" value="1"/>
</dbReference>
<evidence type="ECO:0000313" key="16">
    <source>
        <dbReference type="Proteomes" id="UP000000238"/>
    </source>
</evidence>
<feature type="domain" description="Ribosomal RNA small subunit methyltransferase E methyltransferase" evidence="13">
    <location>
        <begin position="75"/>
        <end position="235"/>
    </location>
</feature>
<keyword evidence="6 12" id="KW-0698">rRNA processing</keyword>
<feature type="domain" description="Ribosomal RNA small subunit methyltransferase E PUA-like" evidence="14">
    <location>
        <begin position="20"/>
        <end position="65"/>
    </location>
</feature>
<sequence>MRNNRIFIDQPLDGLSQLTLTGDQANYVGRVLRMRPGDAFHLFSGDGRDFPVKVLAVGRRDVEVALSEPLAIEAESPLRVHLGQVLSRGERMDYAVQKSTEMGVTALTPLLSERCEVRLDGERQDKRWRHWRQVSISACEQCGRARVPDIGDVTPLESWLQSATADLKLILHPGDARAWSPAQPPASVCLLIGPEGGFTDEEVALAERHGFVHAPLGPRILRTETAPVAALALMQWLWGDAGDSSAK</sequence>
<evidence type="ECO:0000256" key="5">
    <source>
        <dbReference type="ARBA" id="ARBA00022490"/>
    </source>
</evidence>
<dbReference type="PANTHER" id="PTHR30027:SF3">
    <property type="entry name" value="16S RRNA (URACIL(1498)-N(3))-METHYLTRANSFERASE"/>
    <property type="match status" value="1"/>
</dbReference>
<evidence type="ECO:0000313" key="15">
    <source>
        <dbReference type="EMBL" id="ABC28386.1"/>
    </source>
</evidence>
<evidence type="ECO:0000256" key="7">
    <source>
        <dbReference type="ARBA" id="ARBA00022603"/>
    </source>
</evidence>
<dbReference type="KEGG" id="hch:HCH_01528"/>
<name>Q2SLT8_HAHCH</name>
<reference evidence="15 16" key="1">
    <citation type="journal article" date="2005" name="Nucleic Acids Res.">
        <title>Genomic blueprint of Hahella chejuensis, a marine microbe producing an algicidal agent.</title>
        <authorList>
            <person name="Jeong H."/>
            <person name="Yim J.H."/>
            <person name="Lee C."/>
            <person name="Choi S.-H."/>
            <person name="Park Y.K."/>
            <person name="Yoon S.H."/>
            <person name="Hur C.-G."/>
            <person name="Kang H.-Y."/>
            <person name="Kim D."/>
            <person name="Lee H.H."/>
            <person name="Park K.H."/>
            <person name="Park S.-H."/>
            <person name="Park H.-S."/>
            <person name="Lee H.K."/>
            <person name="Oh T.K."/>
            <person name="Kim J.F."/>
        </authorList>
    </citation>
    <scope>NUCLEOTIDE SEQUENCE [LARGE SCALE GENOMIC DNA]</scope>
    <source>
        <strain evidence="15 16">KCTC 2396</strain>
    </source>
</reference>
<dbReference type="Pfam" id="PF04452">
    <property type="entry name" value="Methyltrans_RNA"/>
    <property type="match status" value="1"/>
</dbReference>
<evidence type="ECO:0000256" key="1">
    <source>
        <dbReference type="ARBA" id="ARBA00004496"/>
    </source>
</evidence>
<dbReference type="InterPro" id="IPR006700">
    <property type="entry name" value="RsmE"/>
</dbReference>
<dbReference type="NCBIfam" id="TIGR00046">
    <property type="entry name" value="RsmE family RNA methyltransferase"/>
    <property type="match status" value="1"/>
</dbReference>
<dbReference type="PIRSF" id="PIRSF015601">
    <property type="entry name" value="MTase_slr0722"/>
    <property type="match status" value="1"/>
</dbReference>
<dbReference type="InterPro" id="IPR046887">
    <property type="entry name" value="RsmE_PUA-like"/>
</dbReference>
<dbReference type="Gene3D" id="3.40.1280.10">
    <property type="match status" value="1"/>
</dbReference>
<dbReference type="NCBIfam" id="NF008692">
    <property type="entry name" value="PRK11713.1-5"/>
    <property type="match status" value="1"/>
</dbReference>
<evidence type="ECO:0000256" key="9">
    <source>
        <dbReference type="ARBA" id="ARBA00022691"/>
    </source>
</evidence>
<dbReference type="HOGENOM" id="CLU_067442_5_1_6"/>
<dbReference type="OrthoDB" id="9815641at2"/>
<proteinExistence type="inferred from homology"/>
<dbReference type="SUPFAM" id="SSF75217">
    <property type="entry name" value="alpha/beta knot"/>
    <property type="match status" value="1"/>
</dbReference>
<dbReference type="SUPFAM" id="SSF88697">
    <property type="entry name" value="PUA domain-like"/>
    <property type="match status" value="1"/>
</dbReference>
<dbReference type="InterPro" id="IPR029028">
    <property type="entry name" value="Alpha/beta_knot_MTases"/>
</dbReference>
<dbReference type="Pfam" id="PF20260">
    <property type="entry name" value="PUA_4"/>
    <property type="match status" value="1"/>
</dbReference>
<dbReference type="Gene3D" id="2.40.240.20">
    <property type="entry name" value="Hypothetical PUA domain-like, domain 1"/>
    <property type="match status" value="1"/>
</dbReference>
<evidence type="ECO:0000256" key="3">
    <source>
        <dbReference type="ARBA" id="ARBA00012328"/>
    </source>
</evidence>
<dbReference type="Proteomes" id="UP000000238">
    <property type="component" value="Chromosome"/>
</dbReference>
<keyword evidence="16" id="KW-1185">Reference proteome</keyword>
<keyword evidence="9 12" id="KW-0949">S-adenosyl-L-methionine</keyword>
<evidence type="ECO:0000256" key="12">
    <source>
        <dbReference type="PIRNR" id="PIRNR015601"/>
    </source>
</evidence>